<dbReference type="InterPro" id="IPR003953">
    <property type="entry name" value="FAD-dep_OxRdtase_2_FAD-bd"/>
</dbReference>
<dbReference type="Proteomes" id="UP001321741">
    <property type="component" value="Chromosome"/>
</dbReference>
<dbReference type="SUPFAM" id="SSF56425">
    <property type="entry name" value="Succinate dehydrogenase/fumarate reductase flavoprotein, catalytic domain"/>
    <property type="match status" value="1"/>
</dbReference>
<keyword evidence="2" id="KW-0285">Flavoprotein</keyword>
<keyword evidence="3" id="KW-0274">FAD</keyword>
<dbReference type="RefSeq" id="WP_317637316.1">
    <property type="nucleotide sequence ID" value="NZ_AP026803.1"/>
</dbReference>
<keyword evidence="4" id="KW-0560">Oxidoreductase</keyword>
<reference evidence="6 7" key="1">
    <citation type="journal article" date="2023" name="Microbiol. Spectr.">
        <title>Symbiosis of Carpenter Bees with Uncharacterized Lactic Acid Bacteria Showing NAD Auxotrophy.</title>
        <authorList>
            <person name="Kawasaki S."/>
            <person name="Ozawa K."/>
            <person name="Mori T."/>
            <person name="Yamamoto A."/>
            <person name="Ito M."/>
            <person name="Ohkuma M."/>
            <person name="Sakamoto M."/>
            <person name="Matsutani M."/>
        </authorList>
    </citation>
    <scope>NUCLEOTIDE SEQUENCE [LARGE SCALE GENOMIC DNA]</scope>
    <source>
        <strain evidence="6 7">Kim32-2</strain>
    </source>
</reference>
<dbReference type="Gene3D" id="3.50.50.60">
    <property type="entry name" value="FAD/NAD(P)-binding domain"/>
    <property type="match status" value="1"/>
</dbReference>
<evidence type="ECO:0000256" key="2">
    <source>
        <dbReference type="ARBA" id="ARBA00022630"/>
    </source>
</evidence>
<sequence>MEQYDVVIVGAGLAGFAAAAEAADDNLKTLLIEKGRTTGGTGNYVEGVFAADSEMQKQQNVVMDKQELLEEELTYSHYKADGKMWQQYIDQAGKNVSWLKERGVDFITVAGLGDGAQTWHLFKGKGHDAIHNGLEPYAKGKGLEVLTLTRVTGLKQRADHTYEVTLTNVEDKSIQVIIAQNVVLATGGYLNDQELLESTPHQNPYNIIPVNSGKNTGDGLRLAWNLGAKKYFTGMAMMFGGQLKSKKIPSFKLWGTAIWSSVCDQPQMWVNELGERFVDESACVVNWANEGNAMNRQDRVFCIFSQKILDDFTDKSFPRSMKPFVPEDRYPSLRADLAKAEAEGHEYLHKADNLTDLAKEIATPNLVDYVKHYNEMAAQGEDTDFHKPAKYMLPVDGDGPFYAIELGVGAYTTGDGLRVNTNNEVLDAQGRPIEGIYAIGGDGSAVLYGDTYGVNVPGTHAGYCIFSGRNAIKAIASKK</sequence>
<evidence type="ECO:0000256" key="3">
    <source>
        <dbReference type="ARBA" id="ARBA00022827"/>
    </source>
</evidence>
<dbReference type="PANTHER" id="PTHR43400">
    <property type="entry name" value="FUMARATE REDUCTASE"/>
    <property type="match status" value="1"/>
</dbReference>
<dbReference type="EMBL" id="AP026803">
    <property type="protein sequence ID" value="BDR61084.1"/>
    <property type="molecule type" value="Genomic_DNA"/>
</dbReference>
<proteinExistence type="predicted"/>
<protein>
    <submittedName>
        <fullName evidence="6">Fumarate reductase</fullName>
    </submittedName>
</protein>
<comment type="cofactor">
    <cofactor evidence="1">
        <name>FAD</name>
        <dbReference type="ChEBI" id="CHEBI:57692"/>
    </cofactor>
</comment>
<evidence type="ECO:0000259" key="5">
    <source>
        <dbReference type="Pfam" id="PF00890"/>
    </source>
</evidence>
<organism evidence="6 7">
    <name type="scientific">Lactobacillus xylocopicola</name>
    <dbReference type="NCBI Taxonomy" id="2976676"/>
    <lineage>
        <taxon>Bacteria</taxon>
        <taxon>Bacillati</taxon>
        <taxon>Bacillota</taxon>
        <taxon>Bacilli</taxon>
        <taxon>Lactobacillales</taxon>
        <taxon>Lactobacillaceae</taxon>
        <taxon>Lactobacillus</taxon>
    </lineage>
</organism>
<evidence type="ECO:0000313" key="7">
    <source>
        <dbReference type="Proteomes" id="UP001321741"/>
    </source>
</evidence>
<dbReference type="PRINTS" id="PR00411">
    <property type="entry name" value="PNDRDTASEI"/>
</dbReference>
<gene>
    <name evidence="6" type="ORF">KIM322_13450</name>
</gene>
<dbReference type="InterPro" id="IPR027477">
    <property type="entry name" value="Succ_DH/fumarate_Rdtase_cat_sf"/>
</dbReference>
<dbReference type="InterPro" id="IPR036188">
    <property type="entry name" value="FAD/NAD-bd_sf"/>
</dbReference>
<dbReference type="Pfam" id="PF00890">
    <property type="entry name" value="FAD_binding_2"/>
    <property type="match status" value="1"/>
</dbReference>
<dbReference type="Gene3D" id="3.90.700.10">
    <property type="entry name" value="Succinate dehydrogenase/fumarate reductase flavoprotein, catalytic domain"/>
    <property type="match status" value="1"/>
</dbReference>
<keyword evidence="7" id="KW-1185">Reference proteome</keyword>
<dbReference type="SUPFAM" id="SSF51905">
    <property type="entry name" value="FAD/NAD(P)-binding domain"/>
    <property type="match status" value="1"/>
</dbReference>
<evidence type="ECO:0000256" key="1">
    <source>
        <dbReference type="ARBA" id="ARBA00001974"/>
    </source>
</evidence>
<feature type="domain" description="FAD-dependent oxidoreductase 2 FAD-binding" evidence="5">
    <location>
        <begin position="5"/>
        <end position="443"/>
    </location>
</feature>
<dbReference type="InterPro" id="IPR050315">
    <property type="entry name" value="FAD-oxidoreductase_2"/>
</dbReference>
<accession>A0ABN6SLJ2</accession>
<evidence type="ECO:0000313" key="6">
    <source>
        <dbReference type="EMBL" id="BDR61084.1"/>
    </source>
</evidence>
<name>A0ABN6SLJ2_9LACO</name>
<evidence type="ECO:0000256" key="4">
    <source>
        <dbReference type="ARBA" id="ARBA00023002"/>
    </source>
</evidence>
<dbReference type="PANTHER" id="PTHR43400:SF7">
    <property type="entry name" value="FAD-DEPENDENT OXIDOREDUCTASE 2 FAD BINDING DOMAIN-CONTAINING PROTEIN"/>
    <property type="match status" value="1"/>
</dbReference>